<comment type="caution">
    <text evidence="2">The sequence shown here is derived from an EMBL/GenBank/DDBJ whole genome shotgun (WGS) entry which is preliminary data.</text>
</comment>
<feature type="compositionally biased region" description="Basic residues" evidence="1">
    <location>
        <begin position="101"/>
        <end position="112"/>
    </location>
</feature>
<sequence>MPPKSQTPLTDKEKCYTAVFSQIVSEGKVPKLNYDKLAEDLGLPTPDAARIRWGRMVTMIKNGTVGELKIASTGKAQKRNKEEAGIEDEIEGMDDVASPTKKQKHLAPRKKAGGAGRKAEKEMKEERFMNGGEGSGFDVPDDSDLV</sequence>
<gene>
    <name evidence="2" type="ORF">BELL_0168g00150</name>
</gene>
<organism evidence="2 3">
    <name type="scientific">Botrytis elliptica</name>
    <dbReference type="NCBI Taxonomy" id="278938"/>
    <lineage>
        <taxon>Eukaryota</taxon>
        <taxon>Fungi</taxon>
        <taxon>Dikarya</taxon>
        <taxon>Ascomycota</taxon>
        <taxon>Pezizomycotina</taxon>
        <taxon>Leotiomycetes</taxon>
        <taxon>Helotiales</taxon>
        <taxon>Sclerotiniaceae</taxon>
        <taxon>Botrytis</taxon>
    </lineage>
</organism>
<protein>
    <submittedName>
        <fullName evidence="2">Uncharacterized protein</fullName>
    </submittedName>
</protein>
<feature type="region of interest" description="Disordered" evidence="1">
    <location>
        <begin position="73"/>
        <end position="146"/>
    </location>
</feature>
<feature type="compositionally biased region" description="Basic and acidic residues" evidence="1">
    <location>
        <begin position="117"/>
        <end position="128"/>
    </location>
</feature>
<evidence type="ECO:0000256" key="1">
    <source>
        <dbReference type="SAM" id="MobiDB-lite"/>
    </source>
</evidence>
<dbReference type="EMBL" id="PQXM01000167">
    <property type="protein sequence ID" value="TGO76214.1"/>
    <property type="molecule type" value="Genomic_DNA"/>
</dbReference>
<evidence type="ECO:0000313" key="2">
    <source>
        <dbReference type="EMBL" id="TGO76214.1"/>
    </source>
</evidence>
<dbReference type="Proteomes" id="UP000297229">
    <property type="component" value="Unassembled WGS sequence"/>
</dbReference>
<dbReference type="AlphaFoldDB" id="A0A4Z1JSI2"/>
<evidence type="ECO:0000313" key="3">
    <source>
        <dbReference type="Proteomes" id="UP000297229"/>
    </source>
</evidence>
<dbReference type="OrthoDB" id="3498877at2759"/>
<keyword evidence="3" id="KW-1185">Reference proteome</keyword>
<reference evidence="2 3" key="1">
    <citation type="submission" date="2017-12" db="EMBL/GenBank/DDBJ databases">
        <title>Comparative genomics of Botrytis spp.</title>
        <authorList>
            <person name="Valero-Jimenez C.A."/>
            <person name="Tapia P."/>
            <person name="Veloso J."/>
            <person name="Silva-Moreno E."/>
            <person name="Staats M."/>
            <person name="Valdes J.H."/>
            <person name="Van Kan J.A.L."/>
        </authorList>
    </citation>
    <scope>NUCLEOTIDE SEQUENCE [LARGE SCALE GENOMIC DNA]</scope>
    <source>
        <strain evidence="2 3">Be9601</strain>
    </source>
</reference>
<name>A0A4Z1JSI2_9HELO</name>
<accession>A0A4Z1JSI2</accession>
<feature type="compositionally biased region" description="Acidic residues" evidence="1">
    <location>
        <begin position="85"/>
        <end position="94"/>
    </location>
</feature>
<proteinExistence type="predicted"/>